<keyword evidence="1 4" id="KW-0413">Isomerase</keyword>
<feature type="domain" description="PpiC" evidence="3">
    <location>
        <begin position="129"/>
        <end position="233"/>
    </location>
</feature>
<evidence type="ECO:0000256" key="1">
    <source>
        <dbReference type="PROSITE-ProRule" id="PRU00278"/>
    </source>
</evidence>
<dbReference type="PROSITE" id="PS50198">
    <property type="entry name" value="PPIC_PPIASE_2"/>
    <property type="match status" value="2"/>
</dbReference>
<dbReference type="PANTHER" id="PTHR47245:SF2">
    <property type="entry name" value="PEPTIDYL-PROLYL CIS-TRANS ISOMERASE HP_0175-RELATED"/>
    <property type="match status" value="1"/>
</dbReference>
<dbReference type="Pfam" id="PF13616">
    <property type="entry name" value="Rotamase_3"/>
    <property type="match status" value="1"/>
</dbReference>
<keyword evidence="1" id="KW-0697">Rotamase</keyword>
<dbReference type="Proteomes" id="UP000324575">
    <property type="component" value="Unassembled WGS sequence"/>
</dbReference>
<dbReference type="InterPro" id="IPR050245">
    <property type="entry name" value="PrsA_foldase"/>
</dbReference>
<comment type="caution">
    <text evidence="4">The sequence shown here is derived from an EMBL/GenBank/DDBJ whole genome shotgun (WGS) entry which is preliminary data.</text>
</comment>
<organism evidence="4 5">
    <name type="scientific">Candidatus Ordinivivax streblomastigis</name>
    <dbReference type="NCBI Taxonomy" id="2540710"/>
    <lineage>
        <taxon>Bacteria</taxon>
        <taxon>Pseudomonadati</taxon>
        <taxon>Bacteroidota</taxon>
        <taxon>Bacteroidia</taxon>
        <taxon>Bacteroidales</taxon>
        <taxon>Candidatus Ordinivivax</taxon>
    </lineage>
</organism>
<dbReference type="SUPFAM" id="SSF54534">
    <property type="entry name" value="FKBP-like"/>
    <property type="match status" value="2"/>
</dbReference>
<dbReference type="AlphaFoldDB" id="A0A5M8P0M6"/>
<evidence type="ECO:0000256" key="2">
    <source>
        <dbReference type="SAM" id="SignalP"/>
    </source>
</evidence>
<sequence>MDYMKKVFFTLVLTVLSTSIWAQANDPVVMKINGKDIKKSEFEYIYNKNNNEEAIDKRSLDEYITLFKDFKLKVAEAETQGMDTTAAFFKELNEYRSQLAKSYLETEKNDQLIVDSYKRANEWSEISIILLAYPQLGENKPFTVTPADTLALYKKALDVRSKALKKGAKFEDLVKEYTFDERSKEGDRPGYLGWFSGLKLAPVLEIALAQTPKGSISKPVRTPQGYYLFNVLNKKADPGEVNAAHILIKSASTDTDSIQAVAQAQVAEVLQKLKDGVDFGDLAKEYSQDPGSAAEGGNLSWFSFGQMVPEFNETIFAMKEIGEVSQAVKTQFGYHIIKLLGKRPSAPLDELRSQLETKLERSGSFNTLHQPGIDKLKAEYPYKVNTAAYKLLQNAANSLYPTDSLYLTQFENNQETLLTVAGQNISIAQFVEYLKSNPRSYFNLTTETLKEKFDSFEYQTLIDTEDKNLENKYPEFKNLVQEYHDGILLFEVSNKEVWDKASADTEGLEKFFEANKSNYTWDEPHWKGYIVWVKNAKLQKKIQKAIAKMPYEVAAKYLTDNYKNEADSLSQVKIEKGLFTKGQNPFVDEAFFNQGKAELPAGYTGFFLTGVSLPTLPENYTDVRGLVITDYQDYLEHEWLQQLNAKYPVVIYKELIEK</sequence>
<proteinExistence type="predicted"/>
<dbReference type="InterPro" id="IPR046357">
    <property type="entry name" value="PPIase_dom_sf"/>
</dbReference>
<evidence type="ECO:0000313" key="4">
    <source>
        <dbReference type="EMBL" id="KAA6301948.1"/>
    </source>
</evidence>
<evidence type="ECO:0000259" key="3">
    <source>
        <dbReference type="PROSITE" id="PS50198"/>
    </source>
</evidence>
<dbReference type="EMBL" id="SNRX01000012">
    <property type="protein sequence ID" value="KAA6301948.1"/>
    <property type="molecule type" value="Genomic_DNA"/>
</dbReference>
<feature type="domain" description="PpiC" evidence="3">
    <location>
        <begin position="238"/>
        <end position="341"/>
    </location>
</feature>
<keyword evidence="2" id="KW-0732">Signal</keyword>
<dbReference type="InterPro" id="IPR000297">
    <property type="entry name" value="PPIase_PpiC"/>
</dbReference>
<evidence type="ECO:0000313" key="5">
    <source>
        <dbReference type="Proteomes" id="UP000324575"/>
    </source>
</evidence>
<accession>A0A5M8P0M6</accession>
<dbReference type="InterPro" id="IPR023058">
    <property type="entry name" value="PPIase_PpiC_CS"/>
</dbReference>
<dbReference type="Gene3D" id="3.10.50.40">
    <property type="match status" value="2"/>
</dbReference>
<reference evidence="4 5" key="1">
    <citation type="submission" date="2019-03" db="EMBL/GenBank/DDBJ databases">
        <title>Single cell metagenomics reveals metabolic interactions within the superorganism composed of flagellate Streblomastix strix and complex community of Bacteroidetes bacteria on its surface.</title>
        <authorList>
            <person name="Treitli S.C."/>
            <person name="Kolisko M."/>
            <person name="Husnik F."/>
            <person name="Keeling P."/>
            <person name="Hampl V."/>
        </authorList>
    </citation>
    <scope>NUCLEOTIDE SEQUENCE [LARGE SCALE GENOMIC DNA]</scope>
    <source>
        <strain evidence="4">St1</strain>
    </source>
</reference>
<feature type="chain" id="PRO_5024270189" evidence="2">
    <location>
        <begin position="25"/>
        <end position="658"/>
    </location>
</feature>
<dbReference type="PANTHER" id="PTHR47245">
    <property type="entry name" value="PEPTIDYLPROLYL ISOMERASE"/>
    <property type="match status" value="1"/>
</dbReference>
<protein>
    <submittedName>
        <fullName evidence="4">Chaperone SurA</fullName>
        <ecNumber evidence="4">5.2.1.8</ecNumber>
    </submittedName>
</protein>
<dbReference type="EC" id="5.2.1.8" evidence="4"/>
<name>A0A5M8P0M6_9BACT</name>
<dbReference type="PROSITE" id="PS01096">
    <property type="entry name" value="PPIC_PPIASE_1"/>
    <property type="match status" value="1"/>
</dbReference>
<feature type="signal peptide" evidence="2">
    <location>
        <begin position="1"/>
        <end position="24"/>
    </location>
</feature>
<gene>
    <name evidence="4" type="ORF">EZS26_001951</name>
</gene>
<dbReference type="GO" id="GO:0003755">
    <property type="term" value="F:peptidyl-prolyl cis-trans isomerase activity"/>
    <property type="evidence" value="ECO:0007669"/>
    <property type="project" value="UniProtKB-KW"/>
</dbReference>